<gene>
    <name evidence="3" type="ORF">BJL90_02875</name>
    <name evidence="4" type="ORF">CLFO_38160</name>
</gene>
<proteinExistence type="predicted"/>
<feature type="domain" description="Transposon Tn7 transposition protein TnsD C-terminal" evidence="2">
    <location>
        <begin position="203"/>
        <end position="570"/>
    </location>
</feature>
<dbReference type="EMBL" id="CP017603">
    <property type="protein sequence ID" value="AOY74996.1"/>
    <property type="molecule type" value="Genomic_DNA"/>
</dbReference>
<sequence length="658" mass="77349">MLTFFPVPYEDEIMYSTFARYHIRSGNISIKSTMEDLFSSNHTTAVMEIPSHFQKLIENMPINHQYTTSELIFKHTLYPFYGSFLPLNRAEEIIQSMEGENGGDIYTRIGIMASSITLNRFFRFCPECNKEDLERYGELYWHRVHQIPGVLVCPTHEVPLLDSSVEVRGSNKHEYVIPTIINCVSHDIGVQYPKNMLVNLIVLAKGAESLLNRKYGNKPLEWFREQYISKLKKYGFANINGNINRKEFLQSFMDYYGGNLLNLLQSPVDTKSEINWLLDMIRRKNKTSHPMRHLLLAGFLRLSLDDLFYKKIEYKPFGTGPWPCLNKAAEHYKNPVVNDLKINYDSEFKIPIGVFRCNCGFTYTRRGPDVDDNNKYQFSRIKEFGHIWEQRLKDLVESKLTLRATANELGVDPGTVKKYVDKMQLESCWERRSDKTIQTASESKENSLIEENRIKNREEWLKLRHLYPDKGKTELRNINKSLYMWLYKYDKNWLNENSPLKQSTANTSVRVDWVSRDNAINIKVKELVENMLTTDNKPEKICIGSIAKKLGVKALMEKHLDKLPRTKEYIETVRESSREFHIRKIKWAIREIEKEGHELMIWRIFRRAAIRQEYQEDLIDAITELLNNQTIRGNGYENSVIINDNSIEYHLNFHNSRK</sequence>
<evidence type="ECO:0000313" key="4">
    <source>
        <dbReference type="EMBL" id="ARE89409.1"/>
    </source>
</evidence>
<evidence type="ECO:0000313" key="3">
    <source>
        <dbReference type="EMBL" id="AOY74996.1"/>
    </source>
</evidence>
<dbReference type="Proteomes" id="UP000177894">
    <property type="component" value="Chromosome"/>
</dbReference>
<organism evidence="4 6">
    <name type="scientific">Clostridium formicaceticum</name>
    <dbReference type="NCBI Taxonomy" id="1497"/>
    <lineage>
        <taxon>Bacteria</taxon>
        <taxon>Bacillati</taxon>
        <taxon>Bacillota</taxon>
        <taxon>Clostridia</taxon>
        <taxon>Eubacteriales</taxon>
        <taxon>Clostridiaceae</taxon>
        <taxon>Clostridium</taxon>
    </lineage>
</organism>
<dbReference type="InterPro" id="IPR032750">
    <property type="entry name" value="TnsD_C"/>
</dbReference>
<feature type="domain" description="TniQ" evidence="1">
    <location>
        <begin position="4"/>
        <end position="160"/>
    </location>
</feature>
<name>A0AAC9RPG9_9CLOT</name>
<reference evidence="4 6" key="2">
    <citation type="submission" date="2017-03" db="EMBL/GenBank/DDBJ databases">
        <title>Complete sequence of Clostridium formicaceticum DSM 92.</title>
        <authorList>
            <person name="Poehlein A."/>
            <person name="Karl M."/>
            <person name="Bengelsdorf F.R."/>
            <person name="Duerre P."/>
            <person name="Daniel R."/>
        </authorList>
    </citation>
    <scope>NUCLEOTIDE SEQUENCE [LARGE SCALE GENOMIC DNA]</scope>
    <source>
        <strain evidence="4 6">DSM 92</strain>
    </source>
</reference>
<dbReference type="EMBL" id="CP020559">
    <property type="protein sequence ID" value="ARE89409.1"/>
    <property type="molecule type" value="Genomic_DNA"/>
</dbReference>
<dbReference type="KEGG" id="cfm:BJL90_02875"/>
<dbReference type="InterPro" id="IPR009492">
    <property type="entry name" value="TniQ"/>
</dbReference>
<evidence type="ECO:0000259" key="2">
    <source>
        <dbReference type="Pfam" id="PF15978"/>
    </source>
</evidence>
<dbReference type="Proteomes" id="UP000192478">
    <property type="component" value="Chromosome"/>
</dbReference>
<keyword evidence="5" id="KW-1185">Reference proteome</keyword>
<dbReference type="Pfam" id="PF06527">
    <property type="entry name" value="TniQ"/>
    <property type="match status" value="1"/>
</dbReference>
<evidence type="ECO:0000313" key="5">
    <source>
        <dbReference type="Proteomes" id="UP000177894"/>
    </source>
</evidence>
<accession>A0AAC9RPG9</accession>
<evidence type="ECO:0000259" key="1">
    <source>
        <dbReference type="Pfam" id="PF06527"/>
    </source>
</evidence>
<dbReference type="RefSeq" id="WP_070964114.1">
    <property type="nucleotide sequence ID" value="NZ_CP017603.1"/>
</dbReference>
<evidence type="ECO:0000313" key="6">
    <source>
        <dbReference type="Proteomes" id="UP000192478"/>
    </source>
</evidence>
<reference evidence="3 5" key="1">
    <citation type="submission" date="2016-10" db="EMBL/GenBank/DDBJ databases">
        <title>Complete Genome Sequence of Acetogen Clostridium formicoaceticum ATCC 27076.</title>
        <authorList>
            <person name="Bao T."/>
            <person name="Cheng C."/>
            <person name="Zhao J."/>
            <person name="Yang S.-T."/>
            <person name="Wang J."/>
            <person name="Wang M."/>
        </authorList>
    </citation>
    <scope>NUCLEOTIDE SEQUENCE [LARGE SCALE GENOMIC DNA]</scope>
    <source>
        <strain evidence="3 5">ATCC 27076</strain>
    </source>
</reference>
<protein>
    <submittedName>
        <fullName evidence="3">Transposase</fullName>
    </submittedName>
</protein>
<dbReference type="AlphaFoldDB" id="A0AAC9RPG9"/>
<dbReference type="Pfam" id="PF15978">
    <property type="entry name" value="TnsD"/>
    <property type="match status" value="1"/>
</dbReference>